<accession>A0A9N9IKK4</accession>
<protein>
    <submittedName>
        <fullName evidence="2">2923_t:CDS:1</fullName>
    </submittedName>
</protein>
<feature type="compositionally biased region" description="Polar residues" evidence="1">
    <location>
        <begin position="119"/>
        <end position="144"/>
    </location>
</feature>
<comment type="caution">
    <text evidence="2">The sequence shown here is derived from an EMBL/GenBank/DDBJ whole genome shotgun (WGS) entry which is preliminary data.</text>
</comment>
<reference evidence="2" key="1">
    <citation type="submission" date="2021-06" db="EMBL/GenBank/DDBJ databases">
        <authorList>
            <person name="Kallberg Y."/>
            <person name="Tangrot J."/>
            <person name="Rosling A."/>
        </authorList>
    </citation>
    <scope>NUCLEOTIDE SEQUENCE</scope>
    <source>
        <strain evidence="2">FL130A</strain>
    </source>
</reference>
<evidence type="ECO:0000256" key="1">
    <source>
        <dbReference type="SAM" id="MobiDB-lite"/>
    </source>
</evidence>
<gene>
    <name evidence="2" type="ORF">ALEPTO_LOCUS12963</name>
</gene>
<dbReference type="OrthoDB" id="2449530at2759"/>
<feature type="region of interest" description="Disordered" evidence="1">
    <location>
        <begin position="108"/>
        <end position="154"/>
    </location>
</feature>
<sequence length="154" mass="17319">CNAAAEEIMKWKRSDQVAACFRSLFQQNDDGVYWVAVIARTAFSTIAVPDLSNEHCAFTLAVCDILLNPRSRKIVCIVNSMKRHMAKYLDDFNEGGPSYESAEALMDNELEKDGEKSRPTTPSHESETEQTSQASRSNSMQLSQEELDELFAPY</sequence>
<organism evidence="2 3">
    <name type="scientific">Ambispora leptoticha</name>
    <dbReference type="NCBI Taxonomy" id="144679"/>
    <lineage>
        <taxon>Eukaryota</taxon>
        <taxon>Fungi</taxon>
        <taxon>Fungi incertae sedis</taxon>
        <taxon>Mucoromycota</taxon>
        <taxon>Glomeromycotina</taxon>
        <taxon>Glomeromycetes</taxon>
        <taxon>Archaeosporales</taxon>
        <taxon>Ambisporaceae</taxon>
        <taxon>Ambispora</taxon>
    </lineage>
</organism>
<evidence type="ECO:0000313" key="3">
    <source>
        <dbReference type="Proteomes" id="UP000789508"/>
    </source>
</evidence>
<name>A0A9N9IKK4_9GLOM</name>
<feature type="non-terminal residue" evidence="2">
    <location>
        <position position="1"/>
    </location>
</feature>
<evidence type="ECO:0000313" key="2">
    <source>
        <dbReference type="EMBL" id="CAG8741155.1"/>
    </source>
</evidence>
<dbReference type="Proteomes" id="UP000789508">
    <property type="component" value="Unassembled WGS sequence"/>
</dbReference>
<feature type="compositionally biased region" description="Acidic residues" evidence="1">
    <location>
        <begin position="145"/>
        <end position="154"/>
    </location>
</feature>
<dbReference type="AlphaFoldDB" id="A0A9N9IKK4"/>
<keyword evidence="3" id="KW-1185">Reference proteome</keyword>
<feature type="compositionally biased region" description="Basic and acidic residues" evidence="1">
    <location>
        <begin position="109"/>
        <end position="118"/>
    </location>
</feature>
<proteinExistence type="predicted"/>
<dbReference type="EMBL" id="CAJVPS010035359">
    <property type="protein sequence ID" value="CAG8741155.1"/>
    <property type="molecule type" value="Genomic_DNA"/>
</dbReference>